<evidence type="ECO:0000313" key="3">
    <source>
        <dbReference type="Proteomes" id="UP000221168"/>
    </source>
</evidence>
<dbReference type="RefSeq" id="WP_099306684.1">
    <property type="nucleotide sequence ID" value="NZ_PDVP01000006.1"/>
</dbReference>
<dbReference type="InterPro" id="IPR029442">
    <property type="entry name" value="GyrI-like"/>
</dbReference>
<name>A0A2G1QMZ7_9HYPH</name>
<dbReference type="InterPro" id="IPR011256">
    <property type="entry name" value="Reg_factor_effector_dom_sf"/>
</dbReference>
<reference evidence="2 3" key="1">
    <citation type="submission" date="2017-10" db="EMBL/GenBank/DDBJ databases">
        <title>Sedimentibacterium mangrovi gen. nov., sp. nov., a novel member of family Phyllobacteriacea isolated from mangrove sediment.</title>
        <authorList>
            <person name="Liao H."/>
            <person name="Tian Y."/>
        </authorList>
    </citation>
    <scope>NUCLEOTIDE SEQUENCE [LARGE SCALE GENOMIC DNA]</scope>
    <source>
        <strain evidence="2 3">X9-2-2</strain>
    </source>
</reference>
<feature type="domain" description="GyrI-like small molecule binding" evidence="1">
    <location>
        <begin position="21"/>
        <end position="201"/>
    </location>
</feature>
<evidence type="ECO:0000313" key="2">
    <source>
        <dbReference type="EMBL" id="PHP66917.1"/>
    </source>
</evidence>
<dbReference type="AlphaFoldDB" id="A0A2G1QMZ7"/>
<organism evidence="2 3">
    <name type="scientific">Zhengella mangrovi</name>
    <dbReference type="NCBI Taxonomy" id="1982044"/>
    <lineage>
        <taxon>Bacteria</taxon>
        <taxon>Pseudomonadati</taxon>
        <taxon>Pseudomonadota</taxon>
        <taxon>Alphaproteobacteria</taxon>
        <taxon>Hyphomicrobiales</taxon>
        <taxon>Notoacmeibacteraceae</taxon>
        <taxon>Zhengella</taxon>
    </lineage>
</organism>
<dbReference type="EMBL" id="PDVP01000006">
    <property type="protein sequence ID" value="PHP66917.1"/>
    <property type="molecule type" value="Genomic_DNA"/>
</dbReference>
<accession>A0A2G1QMZ7</accession>
<dbReference type="SUPFAM" id="SSF55136">
    <property type="entry name" value="Probable bacterial effector-binding domain"/>
    <property type="match status" value="1"/>
</dbReference>
<sequence length="205" mass="23483">MEKQDWKKNLKELYRPSGREFSRVTVPPMRFLMVDGRGDPNTAPAYARAVEWLYAVSYPVKFASKKDLGRDYVVYPLEGLWWADDLESFVDGRRENWKWTMMIAQPDWVTPGMIADAMDRAGAKLGDPPPSLRVETFEEGLCLQIMYTGPYKDEGPVIARLHGEVIPRAGLVENGHHHEIYLGDPRRTAPEKLKTIIRQPVRRAG</sequence>
<dbReference type="InterPro" id="IPR008319">
    <property type="entry name" value="GyrI-like_CCH_Lin2189-like"/>
</dbReference>
<dbReference type="OrthoDB" id="4772335at2"/>
<evidence type="ECO:0000259" key="1">
    <source>
        <dbReference type="Pfam" id="PF06445"/>
    </source>
</evidence>
<dbReference type="Pfam" id="PF06445">
    <property type="entry name" value="GyrI-like"/>
    <property type="match status" value="1"/>
</dbReference>
<dbReference type="Proteomes" id="UP000221168">
    <property type="component" value="Unassembled WGS sequence"/>
</dbReference>
<dbReference type="PIRSF" id="PIRSF031644">
    <property type="entry name" value="UCP031644"/>
    <property type="match status" value="1"/>
</dbReference>
<gene>
    <name evidence="2" type="ORF">CSC94_12530</name>
</gene>
<comment type="caution">
    <text evidence="2">The sequence shown here is derived from an EMBL/GenBank/DDBJ whole genome shotgun (WGS) entry which is preliminary data.</text>
</comment>
<protein>
    <recommendedName>
        <fullName evidence="1">GyrI-like small molecule binding domain-containing protein</fullName>
    </recommendedName>
</protein>
<keyword evidence="3" id="KW-1185">Reference proteome</keyword>
<dbReference type="Gene3D" id="3.20.80.10">
    <property type="entry name" value="Regulatory factor, effector binding domain"/>
    <property type="match status" value="1"/>
</dbReference>
<proteinExistence type="predicted"/>